<gene>
    <name evidence="2" type="ORF">ANCCEY_08330</name>
</gene>
<feature type="region of interest" description="Disordered" evidence="1">
    <location>
        <begin position="1"/>
        <end position="168"/>
    </location>
</feature>
<evidence type="ECO:0000313" key="2">
    <source>
        <dbReference type="EMBL" id="EPB72586.1"/>
    </source>
</evidence>
<dbReference type="EMBL" id="KE125036">
    <property type="protein sequence ID" value="EPB72586.1"/>
    <property type="molecule type" value="Genomic_DNA"/>
</dbReference>
<proteinExistence type="predicted"/>
<evidence type="ECO:0000256" key="1">
    <source>
        <dbReference type="SAM" id="MobiDB-lite"/>
    </source>
</evidence>
<dbReference type="Proteomes" id="UP000054495">
    <property type="component" value="Unassembled WGS sequence"/>
</dbReference>
<accession>A0A0D6LRD3</accession>
<dbReference type="AlphaFoldDB" id="A0A0D6LRD3"/>
<feature type="compositionally biased region" description="Basic and acidic residues" evidence="1">
    <location>
        <begin position="157"/>
        <end position="168"/>
    </location>
</feature>
<name>A0A0D6LRD3_9BILA</name>
<organism evidence="2 3">
    <name type="scientific">Ancylostoma ceylanicum</name>
    <dbReference type="NCBI Taxonomy" id="53326"/>
    <lineage>
        <taxon>Eukaryota</taxon>
        <taxon>Metazoa</taxon>
        <taxon>Ecdysozoa</taxon>
        <taxon>Nematoda</taxon>
        <taxon>Chromadorea</taxon>
        <taxon>Rhabditida</taxon>
        <taxon>Rhabditina</taxon>
        <taxon>Rhabditomorpha</taxon>
        <taxon>Strongyloidea</taxon>
        <taxon>Ancylostomatidae</taxon>
        <taxon>Ancylostomatinae</taxon>
        <taxon>Ancylostoma</taxon>
    </lineage>
</organism>
<sequence>MWGDGSVTYSVNERPPTLVPPAIPLMSVNAGTASPKPRSPDHLLARVPSACNGTNNKATFTRMPSVRPKEPPPVIPSRPRDSKLEELYKERGEEMGIKSPVPATDFASRDLPTPPPEDPTAAKKNLNRPVKPPPPPPSHQKPAPNLDKPLRPALPEKPPKVLDGREGAGVRALAAKFDAQRRAK</sequence>
<keyword evidence="3" id="KW-1185">Reference proteome</keyword>
<feature type="compositionally biased region" description="Basic and acidic residues" evidence="1">
    <location>
        <begin position="78"/>
        <end position="96"/>
    </location>
</feature>
<evidence type="ECO:0000313" key="3">
    <source>
        <dbReference type="Proteomes" id="UP000054495"/>
    </source>
</evidence>
<protein>
    <submittedName>
        <fullName evidence="2">Uncharacterized protein</fullName>
    </submittedName>
</protein>
<reference evidence="2 3" key="1">
    <citation type="submission" date="2013-05" db="EMBL/GenBank/DDBJ databases">
        <title>Draft genome of the parasitic nematode Anyclostoma ceylanicum.</title>
        <authorList>
            <person name="Mitreva M."/>
        </authorList>
    </citation>
    <scope>NUCLEOTIDE SEQUENCE [LARGE SCALE GENOMIC DNA]</scope>
</reference>
<feature type="compositionally biased region" description="Pro residues" evidence="1">
    <location>
        <begin position="130"/>
        <end position="139"/>
    </location>
</feature>